<feature type="domain" description="HTH lysR-type" evidence="5">
    <location>
        <begin position="6"/>
        <end position="64"/>
    </location>
</feature>
<proteinExistence type="inferred from homology"/>
<dbReference type="RefSeq" id="WP_179388815.1">
    <property type="nucleotide sequence ID" value="NZ_JACBYQ010000001.1"/>
</dbReference>
<reference evidence="6 7" key="1">
    <citation type="submission" date="2020-07" db="EMBL/GenBank/DDBJ databases">
        <title>Sequencing the genomes of 1000 actinobacteria strains.</title>
        <authorList>
            <person name="Klenk H.-P."/>
        </authorList>
    </citation>
    <scope>NUCLEOTIDE SEQUENCE [LARGE SCALE GENOMIC DNA]</scope>
    <source>
        <strain evidence="6 7">DSM 102047</strain>
    </source>
</reference>
<gene>
    <name evidence="6" type="ORF">FHU41_001357</name>
</gene>
<dbReference type="InterPro" id="IPR000847">
    <property type="entry name" value="LysR_HTH_N"/>
</dbReference>
<sequence length="306" mass="33327">MTEAKFTLVQLRYFATAARLGSMTATSRELMVSQSAISAAIAQLERELDVQLLLRQHAKGLTLTDAGERFYRETCELLAHSVALADLAVESGHGLAGDLSIGCFTTLGPIEMPRLLAQLEDRHPGINPRVIEGEQRELKDALRIGSCELSLMYRYRLDADIASRRVGTAPPYVLVSADHHLAQRGSVSLAELADEPMILLDLPDSRDYLASVVASANIDPRPGPRSAGFESVRVMAGRGLGYAVLNQRPAHDLTYSGQRVVTLEIEDDVPSMEIVVAWLKGVRLSARAKAFIRVAIELAQENQGIG</sequence>
<evidence type="ECO:0000313" key="7">
    <source>
        <dbReference type="Proteomes" id="UP000521748"/>
    </source>
</evidence>
<evidence type="ECO:0000256" key="1">
    <source>
        <dbReference type="ARBA" id="ARBA00009437"/>
    </source>
</evidence>
<dbReference type="Pfam" id="PF03466">
    <property type="entry name" value="LysR_substrate"/>
    <property type="match status" value="1"/>
</dbReference>
<evidence type="ECO:0000256" key="3">
    <source>
        <dbReference type="ARBA" id="ARBA00023125"/>
    </source>
</evidence>
<dbReference type="GO" id="GO:0003677">
    <property type="term" value="F:DNA binding"/>
    <property type="evidence" value="ECO:0007669"/>
    <property type="project" value="UniProtKB-KW"/>
</dbReference>
<dbReference type="EMBL" id="JACBYQ010000001">
    <property type="protein sequence ID" value="NYE95136.1"/>
    <property type="molecule type" value="Genomic_DNA"/>
</dbReference>
<comment type="similarity">
    <text evidence="1">Belongs to the LysR transcriptional regulatory family.</text>
</comment>
<dbReference type="Gene3D" id="1.10.10.10">
    <property type="entry name" value="Winged helix-like DNA-binding domain superfamily/Winged helix DNA-binding domain"/>
    <property type="match status" value="1"/>
</dbReference>
<dbReference type="Proteomes" id="UP000521748">
    <property type="component" value="Unassembled WGS sequence"/>
</dbReference>
<accession>A0A7Y9S7J8</accession>
<dbReference type="GO" id="GO:0005829">
    <property type="term" value="C:cytosol"/>
    <property type="evidence" value="ECO:0007669"/>
    <property type="project" value="TreeGrafter"/>
</dbReference>
<dbReference type="InterPro" id="IPR036388">
    <property type="entry name" value="WH-like_DNA-bd_sf"/>
</dbReference>
<keyword evidence="7" id="KW-1185">Reference proteome</keyword>
<dbReference type="PROSITE" id="PS50931">
    <property type="entry name" value="HTH_LYSR"/>
    <property type="match status" value="1"/>
</dbReference>
<dbReference type="PRINTS" id="PR00039">
    <property type="entry name" value="HTHLYSR"/>
</dbReference>
<organism evidence="6 7">
    <name type="scientific">Psychromicrobium silvestre</name>
    <dbReference type="NCBI Taxonomy" id="1645614"/>
    <lineage>
        <taxon>Bacteria</taxon>
        <taxon>Bacillati</taxon>
        <taxon>Actinomycetota</taxon>
        <taxon>Actinomycetes</taxon>
        <taxon>Micrococcales</taxon>
        <taxon>Micrococcaceae</taxon>
        <taxon>Psychromicrobium</taxon>
    </lineage>
</organism>
<dbReference type="PANTHER" id="PTHR30419">
    <property type="entry name" value="HTH-TYPE TRANSCRIPTIONAL REGULATOR YBHD"/>
    <property type="match status" value="1"/>
</dbReference>
<dbReference type="AlphaFoldDB" id="A0A7Y9S7J8"/>
<protein>
    <submittedName>
        <fullName evidence="6">DNA-binding transcriptional LysR family regulator</fullName>
    </submittedName>
</protein>
<keyword evidence="4" id="KW-0804">Transcription</keyword>
<evidence type="ECO:0000256" key="2">
    <source>
        <dbReference type="ARBA" id="ARBA00023015"/>
    </source>
</evidence>
<dbReference type="InterPro" id="IPR005119">
    <property type="entry name" value="LysR_subst-bd"/>
</dbReference>
<dbReference type="FunFam" id="1.10.10.10:FF:000001">
    <property type="entry name" value="LysR family transcriptional regulator"/>
    <property type="match status" value="1"/>
</dbReference>
<dbReference type="SUPFAM" id="SSF46785">
    <property type="entry name" value="Winged helix' DNA-binding domain"/>
    <property type="match status" value="1"/>
</dbReference>
<dbReference type="InterPro" id="IPR050950">
    <property type="entry name" value="HTH-type_LysR_regulators"/>
</dbReference>
<keyword evidence="3 6" id="KW-0238">DNA-binding</keyword>
<dbReference type="Pfam" id="PF00126">
    <property type="entry name" value="HTH_1"/>
    <property type="match status" value="1"/>
</dbReference>
<dbReference type="SUPFAM" id="SSF53850">
    <property type="entry name" value="Periplasmic binding protein-like II"/>
    <property type="match status" value="1"/>
</dbReference>
<dbReference type="InterPro" id="IPR036390">
    <property type="entry name" value="WH_DNA-bd_sf"/>
</dbReference>
<comment type="caution">
    <text evidence="6">The sequence shown here is derived from an EMBL/GenBank/DDBJ whole genome shotgun (WGS) entry which is preliminary data.</text>
</comment>
<evidence type="ECO:0000313" key="6">
    <source>
        <dbReference type="EMBL" id="NYE95136.1"/>
    </source>
</evidence>
<evidence type="ECO:0000256" key="4">
    <source>
        <dbReference type="ARBA" id="ARBA00023163"/>
    </source>
</evidence>
<dbReference type="Gene3D" id="3.40.190.10">
    <property type="entry name" value="Periplasmic binding protein-like II"/>
    <property type="match status" value="2"/>
</dbReference>
<evidence type="ECO:0000259" key="5">
    <source>
        <dbReference type="PROSITE" id="PS50931"/>
    </source>
</evidence>
<keyword evidence="2" id="KW-0805">Transcription regulation</keyword>
<dbReference type="GO" id="GO:0003700">
    <property type="term" value="F:DNA-binding transcription factor activity"/>
    <property type="evidence" value="ECO:0007669"/>
    <property type="project" value="InterPro"/>
</dbReference>
<name>A0A7Y9S7J8_9MICC</name>